<dbReference type="SUPFAM" id="SSF49464">
    <property type="entry name" value="Carboxypeptidase regulatory domain-like"/>
    <property type="match status" value="1"/>
</dbReference>
<keyword evidence="6" id="KW-0998">Cell outer membrane</keyword>
<dbReference type="Proteomes" id="UP000010408">
    <property type="component" value="Unassembled WGS sequence"/>
</dbReference>
<evidence type="ECO:0000313" key="9">
    <source>
        <dbReference type="EMBL" id="EKX99975.1"/>
    </source>
</evidence>
<dbReference type="Pfam" id="PF25183">
    <property type="entry name" value="OMP_b-brl_4"/>
    <property type="match status" value="1"/>
</dbReference>
<evidence type="ECO:0000256" key="5">
    <source>
        <dbReference type="ARBA" id="ARBA00023136"/>
    </source>
</evidence>
<dbReference type="GO" id="GO:0009279">
    <property type="term" value="C:cell outer membrane"/>
    <property type="evidence" value="ECO:0007669"/>
    <property type="project" value="UniProtKB-SubCell"/>
</dbReference>
<dbReference type="InterPro" id="IPR036942">
    <property type="entry name" value="Beta-barrel_TonB_sf"/>
</dbReference>
<keyword evidence="2" id="KW-0813">Transport</keyword>
<evidence type="ECO:0000256" key="1">
    <source>
        <dbReference type="ARBA" id="ARBA00004571"/>
    </source>
</evidence>
<protein>
    <recommendedName>
        <fullName evidence="8">TonB-dependent transporter Oar-like beta-barrel domain-containing protein</fullName>
    </recommendedName>
</protein>
<dbReference type="Gene3D" id="2.40.170.20">
    <property type="entry name" value="TonB-dependent receptor, beta-barrel domain"/>
    <property type="match status" value="1"/>
</dbReference>
<dbReference type="Gene3D" id="2.60.40.1120">
    <property type="entry name" value="Carboxypeptidase-like, regulatory domain"/>
    <property type="match status" value="1"/>
</dbReference>
<accession>L1N9G4</accession>
<dbReference type="Pfam" id="PF13620">
    <property type="entry name" value="CarboxypepD_reg"/>
    <property type="match status" value="1"/>
</dbReference>
<dbReference type="GO" id="GO:0044718">
    <property type="term" value="P:siderophore transmembrane transport"/>
    <property type="evidence" value="ECO:0007669"/>
    <property type="project" value="TreeGrafter"/>
</dbReference>
<dbReference type="InterPro" id="IPR039426">
    <property type="entry name" value="TonB-dep_rcpt-like"/>
</dbReference>
<keyword evidence="3" id="KW-1134">Transmembrane beta strand</keyword>
<comment type="caution">
    <text evidence="9">The sequence shown here is derived from an EMBL/GenBank/DDBJ whole genome shotgun (WGS) entry which is preliminary data.</text>
</comment>
<evidence type="ECO:0000259" key="8">
    <source>
        <dbReference type="Pfam" id="PF25183"/>
    </source>
</evidence>
<dbReference type="HOGENOM" id="CLU_006298_1_0_10"/>
<proteinExistence type="predicted"/>
<dbReference type="InterPro" id="IPR008969">
    <property type="entry name" value="CarboxyPept-like_regulatory"/>
</dbReference>
<evidence type="ECO:0000313" key="10">
    <source>
        <dbReference type="Proteomes" id="UP000010408"/>
    </source>
</evidence>
<reference evidence="9 10" key="1">
    <citation type="submission" date="2012-05" db="EMBL/GenBank/DDBJ databases">
        <authorList>
            <person name="Weinstock G."/>
            <person name="Sodergren E."/>
            <person name="Lobos E.A."/>
            <person name="Fulton L."/>
            <person name="Fulton R."/>
            <person name="Courtney L."/>
            <person name="Fronick C."/>
            <person name="O'Laughlin M."/>
            <person name="Godfrey J."/>
            <person name="Wilson R.M."/>
            <person name="Miner T."/>
            <person name="Farmer C."/>
            <person name="Delehaunty K."/>
            <person name="Cordes M."/>
            <person name="Minx P."/>
            <person name="Tomlinson C."/>
            <person name="Chen J."/>
            <person name="Wollam A."/>
            <person name="Pepin K.H."/>
            <person name="Bhonagiri V."/>
            <person name="Zhang X."/>
            <person name="Suruliraj S."/>
            <person name="Warren W."/>
            <person name="Mitreva M."/>
            <person name="Mardis E.R."/>
            <person name="Wilson R.K."/>
        </authorList>
    </citation>
    <scope>NUCLEOTIDE SEQUENCE [LARGE SCALE GENOMIC DNA]</scope>
    <source>
        <strain evidence="9 10">F0037</strain>
    </source>
</reference>
<keyword evidence="7" id="KW-0732">Signal</keyword>
<gene>
    <name evidence="9" type="ORF">HMPREF9134_01884</name>
</gene>
<comment type="subcellular location">
    <subcellularLocation>
        <location evidence="1">Cell outer membrane</location>
        <topology evidence="1">Multi-pass membrane protein</topology>
    </subcellularLocation>
</comment>
<dbReference type="SUPFAM" id="SSF56935">
    <property type="entry name" value="Porins"/>
    <property type="match status" value="1"/>
</dbReference>
<organism evidence="9 10">
    <name type="scientific">Porphyromonas catoniae F0037</name>
    <dbReference type="NCBI Taxonomy" id="1127696"/>
    <lineage>
        <taxon>Bacteria</taxon>
        <taxon>Pseudomonadati</taxon>
        <taxon>Bacteroidota</taxon>
        <taxon>Bacteroidia</taxon>
        <taxon>Bacteroidales</taxon>
        <taxon>Porphyromonadaceae</taxon>
        <taxon>Porphyromonas</taxon>
    </lineage>
</organism>
<evidence type="ECO:0000256" key="6">
    <source>
        <dbReference type="ARBA" id="ARBA00023237"/>
    </source>
</evidence>
<feature type="chain" id="PRO_5003954893" description="TonB-dependent transporter Oar-like beta-barrel domain-containing protein" evidence="7">
    <location>
        <begin position="24"/>
        <end position="1036"/>
    </location>
</feature>
<dbReference type="PANTHER" id="PTHR30069:SF46">
    <property type="entry name" value="OAR PROTEIN"/>
    <property type="match status" value="1"/>
</dbReference>
<feature type="domain" description="TonB-dependent transporter Oar-like beta-barrel" evidence="8">
    <location>
        <begin position="303"/>
        <end position="981"/>
    </location>
</feature>
<dbReference type="STRING" id="1127696.HMPREF9134_01884"/>
<dbReference type="EMBL" id="AMEQ01000044">
    <property type="protein sequence ID" value="EKX99975.1"/>
    <property type="molecule type" value="Genomic_DNA"/>
</dbReference>
<evidence type="ECO:0000256" key="4">
    <source>
        <dbReference type="ARBA" id="ARBA00022692"/>
    </source>
</evidence>
<dbReference type="InterPro" id="IPR057601">
    <property type="entry name" value="Oar-like_b-barrel"/>
</dbReference>
<evidence type="ECO:0000256" key="7">
    <source>
        <dbReference type="SAM" id="SignalP"/>
    </source>
</evidence>
<dbReference type="PATRIC" id="fig|1127696.3.peg.1712"/>
<name>L1N9G4_9PORP</name>
<sequence>MKTYLLRLFAFVLIGLASPSLWAQVTTSAVSGTITDQSSKESLIGATVLAKHLPSGTTYGAVTNAKGNFSITGMRPGGPYTLTISYVGYESLTLSNINLSLGETENFKITLKDGATQIKDVVITGQKGSNFNLQKTGAGSSFSRRNIERVPTVSRSIYDIAKLTPQSNGSGSFAGANSRFNSFQIDGAVNNDVFGLGTSGKNAISLEAIDALQVVIAPFDVRQSGFTGGGMNAITKSGTNTFHGSVYDYYYNQDFFGTTPGKDVKNRKKLDKQFENTVGFTFGGPIIKDKLFLFANGEYVQQVYPSNYIPGESNSNITKAEADQVEQKLKSLGYDAGGYTSRDVPSHTYKGLIRLDWNISQAHHLTLRYSHIDDKPYIFSNTPNRLKFYNTGYFKRSVTNTIVAELNSKLSSTLANELRVSYSGIRDKRSFNGKPFPFISIDLGKSRQIQAGVDQYTPANELDQDIYSLTNNLSLSLGDHTITFGTHNELFHMRNLFISNLYGNYDYRNRDEKNNLLGLQDFLSIGEAGEVGPQVFQISSVNTAVTNDSRWAPSFRAGQLGFYAQDEWKVGSKLRLTYGLRIDMPFFIDRPTANSAFNNSAIAKERGVTNDYLPPLKPLFSPRFGFRYTIDDDNLYVVRGGTGIFTGRVPFVWISNSFSNSGIEYARTYRNKKDAQDNVRFTSDPNSAIGQANLHPGSSEINMVGKDFVYPQVWRSNLAFEARLPWGIKASVEAMYTKTLNNVRYEDIGLKANGELDHGNGVKRPVYTRPEKNKYSNLIYLSNSSKGYSYNITGTLSKDFGFGLDASIAYTFGESKAANDGLSSQAVSNWKYNYSYDINGDELYYSNFDMRHRIVGQLNYRVEYAKNFATTIGLVYNGQSGPRYSVLYSSDVNGDGERNDLLYLPESATSKPDSKVTYEQFLKDHKDLAAYRGKVIPRNALMAPFFHKFDLHFAQDFFLNVGGRRHTLQLNADIINVGNLLNRGWGMVPTVEYSSITPLKRENDGTHTFSVANKHPWTYSDINSRWRAQVGIKYTF</sequence>
<dbReference type="AlphaFoldDB" id="L1N9G4"/>
<evidence type="ECO:0000256" key="2">
    <source>
        <dbReference type="ARBA" id="ARBA00022448"/>
    </source>
</evidence>
<keyword evidence="5" id="KW-0472">Membrane</keyword>
<feature type="signal peptide" evidence="7">
    <location>
        <begin position="1"/>
        <end position="23"/>
    </location>
</feature>
<dbReference type="eggNOG" id="COG4771">
    <property type="taxonomic scope" value="Bacteria"/>
</dbReference>
<keyword evidence="4" id="KW-0812">Transmembrane</keyword>
<evidence type="ECO:0000256" key="3">
    <source>
        <dbReference type="ARBA" id="ARBA00022452"/>
    </source>
</evidence>
<dbReference type="PANTHER" id="PTHR30069">
    <property type="entry name" value="TONB-DEPENDENT OUTER MEMBRANE RECEPTOR"/>
    <property type="match status" value="1"/>
</dbReference>
<dbReference type="RefSeq" id="WP_005468243.1">
    <property type="nucleotide sequence ID" value="NZ_KB291037.1"/>
</dbReference>
<dbReference type="GO" id="GO:0015344">
    <property type="term" value="F:siderophore uptake transmembrane transporter activity"/>
    <property type="evidence" value="ECO:0007669"/>
    <property type="project" value="TreeGrafter"/>
</dbReference>